<evidence type="ECO:0000313" key="9">
    <source>
        <dbReference type="WBParaSite" id="sdigi.contig28.g2153.t1"/>
    </source>
</evidence>
<feature type="region of interest" description="Disordered" evidence="6">
    <location>
        <begin position="52"/>
        <end position="79"/>
    </location>
</feature>
<evidence type="ECO:0000256" key="6">
    <source>
        <dbReference type="SAM" id="MobiDB-lite"/>
    </source>
</evidence>
<feature type="compositionally biased region" description="Low complexity" evidence="6">
    <location>
        <begin position="15"/>
        <end position="30"/>
    </location>
</feature>
<dbReference type="InterPro" id="IPR000818">
    <property type="entry name" value="TEA/ATTS_dom"/>
</dbReference>
<keyword evidence="4" id="KW-0539">Nucleus</keyword>
<protein>
    <submittedName>
        <fullName evidence="9">TEA domain-containing protein</fullName>
    </submittedName>
</protein>
<evidence type="ECO:0000256" key="4">
    <source>
        <dbReference type="ARBA" id="ARBA00023242"/>
    </source>
</evidence>
<feature type="compositionally biased region" description="Low complexity" evidence="6">
    <location>
        <begin position="66"/>
        <end position="79"/>
    </location>
</feature>
<comment type="subcellular location">
    <subcellularLocation>
        <location evidence="1">Nucleus</location>
    </subcellularLocation>
</comment>
<dbReference type="Gene3D" id="6.10.20.40">
    <property type="entry name" value="TEA/ATTS domain"/>
    <property type="match status" value="1"/>
</dbReference>
<keyword evidence="3" id="KW-0804">Transcription</keyword>
<keyword evidence="8" id="KW-1185">Reference proteome</keyword>
<evidence type="ECO:0000256" key="1">
    <source>
        <dbReference type="ARBA" id="ARBA00004123"/>
    </source>
</evidence>
<evidence type="ECO:0000256" key="5">
    <source>
        <dbReference type="PROSITE-ProRule" id="PRU00505"/>
    </source>
</evidence>
<sequence length="149" mass="16307">MNQEEVLGAQRHILSSAASSNDDIASNRSAGSPLDQKPNIWQMNGQSIINQLSPTAGDQANVGEPAQASSSATDLSADAEGVWSPDIDQAFQEALQIYPPCGRRKIILSDEGKMYEIIWHVSTVYYRAKTEIDAFLEVELDEDQGSCYK</sequence>
<dbReference type="InterPro" id="IPR050937">
    <property type="entry name" value="TEC1_TEAD_TF"/>
</dbReference>
<dbReference type="GO" id="GO:0000981">
    <property type="term" value="F:DNA-binding transcription factor activity, RNA polymerase II-specific"/>
    <property type="evidence" value="ECO:0007669"/>
    <property type="project" value="TreeGrafter"/>
</dbReference>
<feature type="DNA-binding region" description="TEA" evidence="5">
    <location>
        <begin position="76"/>
        <end position="149"/>
    </location>
</feature>
<dbReference type="InterPro" id="IPR038096">
    <property type="entry name" value="TEA/ATTS_sf"/>
</dbReference>
<proteinExistence type="predicted"/>
<evidence type="ECO:0000256" key="3">
    <source>
        <dbReference type="ARBA" id="ARBA00023163"/>
    </source>
</evidence>
<organism evidence="8 9">
    <name type="scientific">Setaria digitata</name>
    <dbReference type="NCBI Taxonomy" id="48799"/>
    <lineage>
        <taxon>Eukaryota</taxon>
        <taxon>Metazoa</taxon>
        <taxon>Ecdysozoa</taxon>
        <taxon>Nematoda</taxon>
        <taxon>Chromadorea</taxon>
        <taxon>Rhabditida</taxon>
        <taxon>Spirurina</taxon>
        <taxon>Spiruromorpha</taxon>
        <taxon>Filarioidea</taxon>
        <taxon>Setariidae</taxon>
        <taxon>Setaria</taxon>
    </lineage>
</organism>
<dbReference type="GO" id="GO:0000978">
    <property type="term" value="F:RNA polymerase II cis-regulatory region sequence-specific DNA binding"/>
    <property type="evidence" value="ECO:0007669"/>
    <property type="project" value="TreeGrafter"/>
</dbReference>
<evidence type="ECO:0000259" key="7">
    <source>
        <dbReference type="PROSITE" id="PS51088"/>
    </source>
</evidence>
<dbReference type="PANTHER" id="PTHR11834">
    <property type="entry name" value="TRANSCRIPTIONAL ENHANCER FACTOR TEF RELATED"/>
    <property type="match status" value="1"/>
</dbReference>
<dbReference type="WBParaSite" id="sdigi.contig28.g2153.t1">
    <property type="protein sequence ID" value="sdigi.contig28.g2153.t1"/>
    <property type="gene ID" value="sdigi.contig28.g2153"/>
</dbReference>
<dbReference type="SMART" id="SM00426">
    <property type="entry name" value="TEA"/>
    <property type="match status" value="1"/>
</dbReference>
<dbReference type="GO" id="GO:0005667">
    <property type="term" value="C:transcription regulator complex"/>
    <property type="evidence" value="ECO:0007669"/>
    <property type="project" value="TreeGrafter"/>
</dbReference>
<feature type="region of interest" description="Disordered" evidence="6">
    <location>
        <begin position="1"/>
        <end position="40"/>
    </location>
</feature>
<name>A0A915PN38_9BILA</name>
<dbReference type="PROSITE" id="PS51088">
    <property type="entry name" value="TEA_2"/>
    <property type="match status" value="1"/>
</dbReference>
<dbReference type="Proteomes" id="UP000887581">
    <property type="component" value="Unplaced"/>
</dbReference>
<evidence type="ECO:0000313" key="8">
    <source>
        <dbReference type="Proteomes" id="UP000887581"/>
    </source>
</evidence>
<keyword evidence="2" id="KW-0805">Transcription regulation</keyword>
<dbReference type="AlphaFoldDB" id="A0A915PN38"/>
<dbReference type="Pfam" id="PF01285">
    <property type="entry name" value="TEA"/>
    <property type="match status" value="1"/>
</dbReference>
<dbReference type="PANTHER" id="PTHR11834:SF0">
    <property type="entry name" value="PROTEIN SCALLOPED"/>
    <property type="match status" value="1"/>
</dbReference>
<feature type="domain" description="TEA" evidence="7">
    <location>
        <begin position="76"/>
        <end position="149"/>
    </location>
</feature>
<accession>A0A915PN38</accession>
<evidence type="ECO:0000256" key="2">
    <source>
        <dbReference type="ARBA" id="ARBA00023015"/>
    </source>
</evidence>
<dbReference type="GO" id="GO:0035329">
    <property type="term" value="P:hippo signaling"/>
    <property type="evidence" value="ECO:0007669"/>
    <property type="project" value="TreeGrafter"/>
</dbReference>
<dbReference type="GO" id="GO:0048568">
    <property type="term" value="P:embryonic organ development"/>
    <property type="evidence" value="ECO:0007669"/>
    <property type="project" value="TreeGrafter"/>
</dbReference>
<dbReference type="GO" id="GO:0005634">
    <property type="term" value="C:nucleus"/>
    <property type="evidence" value="ECO:0007669"/>
    <property type="project" value="UniProtKB-SubCell"/>
</dbReference>
<reference evidence="9" key="1">
    <citation type="submission" date="2022-11" db="UniProtKB">
        <authorList>
            <consortium name="WormBaseParasite"/>
        </authorList>
    </citation>
    <scope>IDENTIFICATION</scope>
</reference>